<accession>A0A7J7JF92</accession>
<gene>
    <name evidence="1" type="ORF">EB796_017190</name>
</gene>
<name>A0A7J7JF92_BUGNE</name>
<evidence type="ECO:0000313" key="2">
    <source>
        <dbReference type="Proteomes" id="UP000593567"/>
    </source>
</evidence>
<sequence>MNTFMLIKRGDKPLICVYLDSTTSGLMPALFRAATEHVTLVTGLNPHISTEPLSSAAASAVVLFSVLKLVQLNCKNRKKNNLRAQMVINNSHELYYMTINCIMN</sequence>
<organism evidence="1 2">
    <name type="scientific">Bugula neritina</name>
    <name type="common">Brown bryozoan</name>
    <name type="synonym">Sertularia neritina</name>
    <dbReference type="NCBI Taxonomy" id="10212"/>
    <lineage>
        <taxon>Eukaryota</taxon>
        <taxon>Metazoa</taxon>
        <taxon>Spiralia</taxon>
        <taxon>Lophotrochozoa</taxon>
        <taxon>Bryozoa</taxon>
        <taxon>Gymnolaemata</taxon>
        <taxon>Cheilostomatida</taxon>
        <taxon>Flustrina</taxon>
        <taxon>Buguloidea</taxon>
        <taxon>Bugulidae</taxon>
        <taxon>Bugula</taxon>
    </lineage>
</organism>
<protein>
    <submittedName>
        <fullName evidence="1">Uncharacterized protein</fullName>
    </submittedName>
</protein>
<proteinExistence type="predicted"/>
<reference evidence="1" key="1">
    <citation type="submission" date="2020-06" db="EMBL/GenBank/DDBJ databases">
        <title>Draft genome of Bugula neritina, a colonial animal packing powerful symbionts and potential medicines.</title>
        <authorList>
            <person name="Rayko M."/>
        </authorList>
    </citation>
    <scope>NUCLEOTIDE SEQUENCE [LARGE SCALE GENOMIC DNA]</scope>
    <source>
        <strain evidence="1">Kwan_BN1</strain>
    </source>
</reference>
<dbReference type="EMBL" id="VXIV02002567">
    <property type="protein sequence ID" value="KAF6024503.1"/>
    <property type="molecule type" value="Genomic_DNA"/>
</dbReference>
<keyword evidence="2" id="KW-1185">Reference proteome</keyword>
<evidence type="ECO:0000313" key="1">
    <source>
        <dbReference type="EMBL" id="KAF6024503.1"/>
    </source>
</evidence>
<dbReference type="Proteomes" id="UP000593567">
    <property type="component" value="Unassembled WGS sequence"/>
</dbReference>
<dbReference type="AlphaFoldDB" id="A0A7J7JF92"/>
<comment type="caution">
    <text evidence="1">The sequence shown here is derived from an EMBL/GenBank/DDBJ whole genome shotgun (WGS) entry which is preliminary data.</text>
</comment>